<feature type="domain" description="PEP-utilising enzyme mobile" evidence="1">
    <location>
        <begin position="812"/>
        <end position="882"/>
    </location>
</feature>
<dbReference type="PANTHER" id="PTHR43615">
    <property type="entry name" value="PHOSPHOENOLPYRUVATE SYNTHASE-RELATED"/>
    <property type="match status" value="1"/>
</dbReference>
<dbReference type="Pfam" id="PF00391">
    <property type="entry name" value="PEP-utilizers"/>
    <property type="match status" value="1"/>
</dbReference>
<keyword evidence="3" id="KW-0808">Transferase</keyword>
<dbReference type="GO" id="GO:0016740">
    <property type="term" value="F:transferase activity"/>
    <property type="evidence" value="ECO:0007669"/>
    <property type="project" value="UniProtKB-KW"/>
</dbReference>
<gene>
    <name evidence="3" type="primary">pigC</name>
    <name evidence="3" type="ORF">SPSIL_029650</name>
</gene>
<name>A0ABZ3IM88_9FIRM</name>
<evidence type="ECO:0000259" key="1">
    <source>
        <dbReference type="Pfam" id="PF00391"/>
    </source>
</evidence>
<dbReference type="Proteomes" id="UP000216752">
    <property type="component" value="Chromosome"/>
</dbReference>
<dbReference type="InterPro" id="IPR013815">
    <property type="entry name" value="ATP_grasp_subdomain_1"/>
</dbReference>
<dbReference type="Gene3D" id="3.30.1490.20">
    <property type="entry name" value="ATP-grasp fold, A domain"/>
    <property type="match status" value="1"/>
</dbReference>
<dbReference type="InterPro" id="IPR036637">
    <property type="entry name" value="Phosphohistidine_dom_sf"/>
</dbReference>
<dbReference type="Pfam" id="PF01326">
    <property type="entry name" value="PPDK_N"/>
    <property type="match status" value="1"/>
</dbReference>
<sequence length="887" mass="97640">MQQGANTYVVSWGEAFPLGVNVVGGKAWNLSRLDRYGFKIPCGSVLTTAAFQEFIDYNQLSEILKLTSLQINSENLGEADDVLYRLREQIINATIPPIVVESIQERLAAEGLDNKAVAVRSSASVEDSRQASFAGILDTFLSVRGLENIIEAIKGCYASLWTPRAVAYRRKQNIDDLGLLPAVIIMEMVEARSAGVAFSCDPQSGRRDIYVINANFGLGESVVSGAIEPDTYFLDPPVYTLLPEIKAKKLGSKLGVTRTNENGGIYLAPYDDLRLEPALNDEEIKRLGLLITRVFDSLGNGEEPQDIEWAFDGNDFILLQARPVTTLPDCTFEAIKNQPTVWSNANYRDTVPIVLSPLHRQILKDIIDTIWITAFSNPGYPVPNGIEFSRFFNGRLYCNMSAVYWAHYDCNGTLPRDLTFFWGGHQPEIEIDDQSPFEGEAGVRRQKTAVRSMALIAETAANASDILSGVAVAANNLAGEGFESLPDHSLIDKFEDLGKIVKSYSEKYAWLSGAGGLPLGILMQNLFGVLGPKTPMVINGLMAGGDASITSADHGYRLVELAEQARQDDYAVRYFNNRPFTPLLWEQQLPENSPFKQAFHNFIKEYGHRAVYELDVINPRWQEDPSYLLDIIRTTMATANLDDLRARQKEKYNQAWAEITALLPADKLEGIRKTIADAQQGAGLREMAKSVLVMALQPYRSIALELGNRFARRDLIDEPSDIFFCTWPEIFSILVGEWNGMGLKSLVQDRIATHKANEKLIPPDIIQGDKATHSQPAIIPSGNYLQGVGAAAGKATGIARLINHPGEGNKLQPGEVLVTPSTDPGWTPLFLKACAVIMETGGYISHGAIIAREYGIPTVINVPGVMKAIQDGQIVTVDGDEGRIILQ</sequence>
<protein>
    <submittedName>
        <fullName evidence="3">Prodigiosin synthesizing transferase PigC</fullName>
        <ecNumber evidence="3">6.4.-.-</ecNumber>
    </submittedName>
</protein>
<evidence type="ECO:0000313" key="4">
    <source>
        <dbReference type="Proteomes" id="UP000216752"/>
    </source>
</evidence>
<dbReference type="InterPro" id="IPR002192">
    <property type="entry name" value="PPDK_AMP/ATP-bd"/>
</dbReference>
<accession>A0ABZ3IM88</accession>
<dbReference type="InterPro" id="IPR051549">
    <property type="entry name" value="PEP_Utilizing_Enz"/>
</dbReference>
<reference evidence="3" key="1">
    <citation type="submission" date="2024-05" db="EMBL/GenBank/DDBJ databases">
        <title>Isolation and characterization of Sporomusa carbonis sp. nov., a carboxydotrophic hydrogenogen in the genus of Sporomusa isolated from a charcoal burning pile.</title>
        <authorList>
            <person name="Boeer T."/>
            <person name="Rosenbaum F."/>
            <person name="Eysell L."/>
            <person name="Mueller V."/>
            <person name="Daniel R."/>
            <person name="Poehlein A."/>
        </authorList>
    </citation>
    <scope>NUCLEOTIDE SEQUENCE [LARGE SCALE GENOMIC DNA]</scope>
    <source>
        <strain evidence="3">DSM 10669</strain>
    </source>
</reference>
<dbReference type="SUPFAM" id="SSF56059">
    <property type="entry name" value="Glutathione synthetase ATP-binding domain-like"/>
    <property type="match status" value="1"/>
</dbReference>
<dbReference type="Gene3D" id="3.30.470.20">
    <property type="entry name" value="ATP-grasp fold, B domain"/>
    <property type="match status" value="1"/>
</dbReference>
<dbReference type="EC" id="6.4.-.-" evidence="3"/>
<dbReference type="Gene3D" id="3.50.30.10">
    <property type="entry name" value="Phosphohistidine domain"/>
    <property type="match status" value="1"/>
</dbReference>
<organism evidence="3 4">
    <name type="scientific">Sporomusa silvacetica DSM 10669</name>
    <dbReference type="NCBI Taxonomy" id="1123289"/>
    <lineage>
        <taxon>Bacteria</taxon>
        <taxon>Bacillati</taxon>
        <taxon>Bacillota</taxon>
        <taxon>Negativicutes</taxon>
        <taxon>Selenomonadales</taxon>
        <taxon>Sporomusaceae</taxon>
        <taxon>Sporomusa</taxon>
    </lineage>
</organism>
<dbReference type="RefSeq" id="WP_094607051.1">
    <property type="nucleotide sequence ID" value="NZ_CP155573.1"/>
</dbReference>
<evidence type="ECO:0000259" key="2">
    <source>
        <dbReference type="Pfam" id="PF01326"/>
    </source>
</evidence>
<dbReference type="SUPFAM" id="SSF52009">
    <property type="entry name" value="Phosphohistidine domain"/>
    <property type="match status" value="1"/>
</dbReference>
<dbReference type="EMBL" id="CP155573">
    <property type="protein sequence ID" value="XFO66805.1"/>
    <property type="molecule type" value="Genomic_DNA"/>
</dbReference>
<proteinExistence type="predicted"/>
<keyword evidence="4" id="KW-1185">Reference proteome</keyword>
<feature type="domain" description="Pyruvate phosphate dikinase AMP/ATP-binding" evidence="2">
    <location>
        <begin position="21"/>
        <end position="330"/>
    </location>
</feature>
<dbReference type="GO" id="GO:0016874">
    <property type="term" value="F:ligase activity"/>
    <property type="evidence" value="ECO:0007669"/>
    <property type="project" value="UniProtKB-KW"/>
</dbReference>
<dbReference type="PANTHER" id="PTHR43615:SF1">
    <property type="entry name" value="PPDK_N DOMAIN-CONTAINING PROTEIN"/>
    <property type="match status" value="1"/>
</dbReference>
<evidence type="ECO:0000313" key="3">
    <source>
        <dbReference type="EMBL" id="XFO66805.1"/>
    </source>
</evidence>
<keyword evidence="3" id="KW-0436">Ligase</keyword>
<dbReference type="InterPro" id="IPR008279">
    <property type="entry name" value="PEP-util_enz_mobile_dom"/>
</dbReference>